<keyword evidence="2" id="KW-1185">Reference proteome</keyword>
<sequence>MGASAWDYYVPYRTDLNAALLDLQARVLAEGTYYWAGGGAAFGEAKQFPNRPMTIDDLWAEEIVQSEGTHSILDMNRVVGPGEKPDFGTVEPVTPEEARRCAGTEVLTREHVPLLDDLADRRWFGRCAILHDADGRPTELYFFGFSGD</sequence>
<name>A0A8J4A0H3_9ACTN</name>
<dbReference type="Proteomes" id="UP000635606">
    <property type="component" value="Unassembled WGS sequence"/>
</dbReference>
<comment type="caution">
    <text evidence="1">The sequence shown here is derived from an EMBL/GenBank/DDBJ whole genome shotgun (WGS) entry which is preliminary data.</text>
</comment>
<protein>
    <submittedName>
        <fullName evidence="1">Uncharacterized protein</fullName>
    </submittedName>
</protein>
<evidence type="ECO:0000313" key="2">
    <source>
        <dbReference type="Proteomes" id="UP000635606"/>
    </source>
</evidence>
<accession>A0A8J4A0H3</accession>
<dbReference type="EMBL" id="BOPH01000083">
    <property type="protein sequence ID" value="GIJ70850.1"/>
    <property type="molecule type" value="Genomic_DNA"/>
</dbReference>
<dbReference type="RefSeq" id="WP_203930748.1">
    <property type="nucleotide sequence ID" value="NZ_BOPH01000083.1"/>
</dbReference>
<evidence type="ECO:0000313" key="1">
    <source>
        <dbReference type="EMBL" id="GIJ70850.1"/>
    </source>
</evidence>
<dbReference type="AlphaFoldDB" id="A0A8J4A0H3"/>
<proteinExistence type="predicted"/>
<gene>
    <name evidence="1" type="ORF">Voc01_057670</name>
</gene>
<organism evidence="1 2">
    <name type="scientific">Virgisporangium ochraceum</name>
    <dbReference type="NCBI Taxonomy" id="65505"/>
    <lineage>
        <taxon>Bacteria</taxon>
        <taxon>Bacillati</taxon>
        <taxon>Actinomycetota</taxon>
        <taxon>Actinomycetes</taxon>
        <taxon>Micromonosporales</taxon>
        <taxon>Micromonosporaceae</taxon>
        <taxon>Virgisporangium</taxon>
    </lineage>
</organism>
<reference evidence="1" key="1">
    <citation type="submission" date="2021-01" db="EMBL/GenBank/DDBJ databases">
        <title>Whole genome shotgun sequence of Virgisporangium ochraceum NBRC 16418.</title>
        <authorList>
            <person name="Komaki H."/>
            <person name="Tamura T."/>
        </authorList>
    </citation>
    <scope>NUCLEOTIDE SEQUENCE</scope>
    <source>
        <strain evidence="1">NBRC 16418</strain>
    </source>
</reference>